<evidence type="ECO:0000256" key="5">
    <source>
        <dbReference type="PROSITE-ProRule" id="PRU00493"/>
    </source>
</evidence>
<organism evidence="8">
    <name type="scientific">Salmonella phage SalP219</name>
    <dbReference type="NCBI Taxonomy" id="3158864"/>
    <lineage>
        <taxon>Viruses</taxon>
        <taxon>Duplodnaviria</taxon>
        <taxon>Heunggongvirae</taxon>
        <taxon>Uroviricota</taxon>
        <taxon>Caudoviricetes</taxon>
        <taxon>Vequintavirinae</taxon>
        <taxon>Seunavirus</taxon>
    </lineage>
</organism>
<protein>
    <submittedName>
        <fullName evidence="8">Ribonucleotide reductase of class III (Anaerobic) large subunit</fullName>
    </submittedName>
</protein>
<reference evidence="8" key="1">
    <citation type="submission" date="2024-04" db="EMBL/GenBank/DDBJ databases">
        <authorList>
            <person name="Jaglan A.B."/>
            <person name="Vashisth M."/>
            <person name="Anand T."/>
            <person name="Virmani N."/>
            <person name="Bera B."/>
            <person name="Vaid R."/>
        </authorList>
    </citation>
    <scope>NUCLEOTIDE SEQUENCE</scope>
</reference>
<dbReference type="PROSITE" id="PS51149">
    <property type="entry name" value="GLY_RADICAL_2"/>
    <property type="match status" value="1"/>
</dbReference>
<evidence type="ECO:0000259" key="6">
    <source>
        <dbReference type="PROSITE" id="PS51149"/>
    </source>
</evidence>
<evidence type="ECO:0000256" key="3">
    <source>
        <dbReference type="ARBA" id="ARBA00022840"/>
    </source>
</evidence>
<accession>A0AAU7PK48</accession>
<dbReference type="GO" id="GO:0008998">
    <property type="term" value="F:ribonucleoside-triphosphate reductase (thioredoxin) activity"/>
    <property type="evidence" value="ECO:0007669"/>
    <property type="project" value="InterPro"/>
</dbReference>
<dbReference type="Pfam" id="PF03477">
    <property type="entry name" value="ATP-cone"/>
    <property type="match status" value="1"/>
</dbReference>
<name>A0AAU7PK48_9CAUD</name>
<keyword evidence="1 4" id="KW-0547">Nucleotide-binding</keyword>
<dbReference type="PANTHER" id="PTHR21075">
    <property type="entry name" value="ANAEROBIC RIBONUCLEOSIDE-TRIPHOSPHATE REDUCTASE"/>
    <property type="match status" value="1"/>
</dbReference>
<evidence type="ECO:0000256" key="1">
    <source>
        <dbReference type="ARBA" id="ARBA00022741"/>
    </source>
</evidence>
<dbReference type="NCBIfam" id="TIGR02487">
    <property type="entry name" value="NrdD"/>
    <property type="match status" value="1"/>
</dbReference>
<feature type="modified residue" description="Glycine radical" evidence="5">
    <location>
        <position position="676"/>
    </location>
</feature>
<keyword evidence="3 4" id="KW-0067">ATP-binding</keyword>
<dbReference type="InterPro" id="IPR012833">
    <property type="entry name" value="NrdD"/>
</dbReference>
<dbReference type="InterPro" id="IPR001150">
    <property type="entry name" value="Gly_radical"/>
</dbReference>
<keyword evidence="2 5" id="KW-0556">Organic radical</keyword>
<dbReference type="GO" id="GO:0004748">
    <property type="term" value="F:ribonucleoside-diphosphate reductase activity, thioredoxin disulfide as acceptor"/>
    <property type="evidence" value="ECO:0007669"/>
    <property type="project" value="TreeGrafter"/>
</dbReference>
<dbReference type="NCBIfam" id="NF006732">
    <property type="entry name" value="PRK09263.1"/>
    <property type="match status" value="1"/>
</dbReference>
<evidence type="ECO:0000256" key="4">
    <source>
        <dbReference type="PROSITE-ProRule" id="PRU00492"/>
    </source>
</evidence>
<feature type="domain" description="Glycine radical" evidence="6">
    <location>
        <begin position="578"/>
        <end position="701"/>
    </location>
</feature>
<dbReference type="InterPro" id="IPR005144">
    <property type="entry name" value="ATP-cone_dom"/>
</dbReference>
<evidence type="ECO:0000256" key="2">
    <source>
        <dbReference type="ARBA" id="ARBA00022818"/>
    </source>
</evidence>
<feature type="domain" description="ATP-cone" evidence="7">
    <location>
        <begin position="1"/>
        <end position="92"/>
    </location>
</feature>
<dbReference type="EMBL" id="PP595732">
    <property type="protein sequence ID" value="XBS49798.1"/>
    <property type="molecule type" value="Genomic_DNA"/>
</dbReference>
<evidence type="ECO:0000313" key="8">
    <source>
        <dbReference type="EMBL" id="XBS49798.1"/>
    </source>
</evidence>
<dbReference type="Pfam" id="PF13597">
    <property type="entry name" value="NRDD"/>
    <property type="match status" value="1"/>
</dbReference>
<dbReference type="SUPFAM" id="SSF51998">
    <property type="entry name" value="PFL-like glycyl radical enzymes"/>
    <property type="match status" value="1"/>
</dbReference>
<proteinExistence type="predicted"/>
<dbReference type="GO" id="GO:0005524">
    <property type="term" value="F:ATP binding"/>
    <property type="evidence" value="ECO:0007669"/>
    <property type="project" value="UniProtKB-UniRule"/>
</dbReference>
<evidence type="ECO:0000259" key="7">
    <source>
        <dbReference type="PROSITE" id="PS51161"/>
    </source>
</evidence>
<dbReference type="PANTHER" id="PTHR21075:SF0">
    <property type="entry name" value="ANAEROBIC RIBONUCLEOSIDE-TRIPHOSPHATE REDUCTASE"/>
    <property type="match status" value="1"/>
</dbReference>
<dbReference type="GO" id="GO:0009265">
    <property type="term" value="P:2'-deoxyribonucleotide biosynthetic process"/>
    <property type="evidence" value="ECO:0007669"/>
    <property type="project" value="TreeGrafter"/>
</dbReference>
<dbReference type="Gene3D" id="3.20.70.20">
    <property type="match status" value="1"/>
</dbReference>
<dbReference type="PROSITE" id="PS51161">
    <property type="entry name" value="ATP_CONE"/>
    <property type="match status" value="1"/>
</dbReference>
<dbReference type="GO" id="GO:0006260">
    <property type="term" value="P:DNA replication"/>
    <property type="evidence" value="ECO:0007669"/>
    <property type="project" value="InterPro"/>
</dbReference>
<sequence length="701" mass="78563">MKVVKRDGREQDYDGVKVIKAAEAALIAAGHVSKAYKQACEVNELVSGSFDENEFVTVSDIHHKVEDVLMDLGLKDAARAYIEYRKTRDNIREGKGKLYADITGFLDQSAEEFTRENANKPSTLVNTHRDLLAGILSKHVALTQILPKNLAEWHTDGFGHIHDLDYLVSPLTNCCLVNYRDMLENGFKIGNAKIEKPKSIGVATTVLTQIIQAVASSQYGGQTCAHIDEGLKQYVEKSYNKIFNNLSKNYRGPNTEDLEKRAMEVVDSLVYDAMQTLLYQVNTLMSVNGQSPFITISLGLDTSVFGRMITKNYLKVHTGGLGKDRVTPVFPKVVFFLKDGVNMKPGDPNYDLKQLAMECCAERIYPDFISVPLNMEVTGSSDGKVTSMGCRSFLSHYATENGEKYDGRFNLGVVSLNLPMIAAEAKSGKGFFTELLDKHMQMAYEAHMLRVGRLMDVTASQNPTLFMEGALARLGPDEKISKLFFNGYASISIGYVGLYEAVEILYDEPIRKEMAMNILKYMKDICAEFKNRSGLGFSLYGTPAESLCYRFATKLKEKHPGIIDRDYLTNSFHQPVWLETDPFRKWDYESGFAQISNGGNIGYVETPNLKNNLEALEALIDYGYQNIHYFGINQPVDQCFKCGFSGEFKATAKGFECPFCHNHEEGTISVIRRVSGYLSAPNSRPYNKGKMEEVLQRTKHV</sequence>